<evidence type="ECO:0000313" key="2">
    <source>
        <dbReference type="EMBL" id="CAF3739441.1"/>
    </source>
</evidence>
<name>A0A813UKV7_9BILA</name>
<reference evidence="1" key="1">
    <citation type="submission" date="2021-02" db="EMBL/GenBank/DDBJ databases">
        <authorList>
            <person name="Nowell W R."/>
        </authorList>
    </citation>
    <scope>NUCLEOTIDE SEQUENCE</scope>
</reference>
<protein>
    <submittedName>
        <fullName evidence="1">Uncharacterized protein</fullName>
    </submittedName>
</protein>
<comment type="caution">
    <text evidence="1">The sequence shown here is derived from an EMBL/GenBank/DDBJ whole genome shotgun (WGS) entry which is preliminary data.</text>
</comment>
<gene>
    <name evidence="2" type="ORF">JBS370_LOCUS11904</name>
    <name evidence="1" type="ORF">ZHD862_LOCUS3581</name>
</gene>
<organism evidence="1 3">
    <name type="scientific">Rotaria sordida</name>
    <dbReference type="NCBI Taxonomy" id="392033"/>
    <lineage>
        <taxon>Eukaryota</taxon>
        <taxon>Metazoa</taxon>
        <taxon>Spiralia</taxon>
        <taxon>Gnathifera</taxon>
        <taxon>Rotifera</taxon>
        <taxon>Eurotatoria</taxon>
        <taxon>Bdelloidea</taxon>
        <taxon>Philodinida</taxon>
        <taxon>Philodinidae</taxon>
        <taxon>Rotaria</taxon>
    </lineage>
</organism>
<evidence type="ECO:0000313" key="3">
    <source>
        <dbReference type="Proteomes" id="UP000663864"/>
    </source>
</evidence>
<proteinExistence type="predicted"/>
<dbReference type="Proteomes" id="UP000663836">
    <property type="component" value="Unassembled WGS sequence"/>
</dbReference>
<accession>A0A813UKV7</accession>
<sequence length="603" mass="70707">MQIKLVIEHIEDDEEILQDLNIDSKDSSLIYLQSSSSISSWIVDYYFTKIYSNEIKLINNKYLQPNNIISFYDMFIIYQLIQSSSLFEFFQLCKNKLKQIKNDLILETYNNYLNRCGLIDIIDLFHQLKIESFINTIILSINNIKNDIDQLFFEYLLELSSLSCCIYDVKTKLITYETKENLFKLIDNRKISIEQTNRKNFIKHTLCTYLSLLLNTRNEHALVHCLVTPAYNGIEQEIIVELRRLSKLSKNECLTIYQILLSFLRRKELILNRISSSLQQDFINNDDKSFHIFDKYYISIKEFFDFIEQLQMIIEGNEHLKIESIVTFRKLLELILKQLRKDISFNQNDLIIKEIIEEFCQCFQTTQLFMTCTSPIRSTSSGATLLAGRRFLRSIAYVCAKQIVDLPVFIENNDNYENVTTRSTTATSSRLLRSPLRLSSIVTDQTTDIFLEEKVVNFSMESIFVGQSNTKEKTHDQSEQTLSNKNQYQQIKSYRCLKLSTIHETSFESDSIINDQTDHSIISDNNIQLQSTKKRQPLQEIDINSFNDEERKIENEKNLYQNSIVLALASDNDQENLPITIKKRSITSTKIEPPNKKQKKNQM</sequence>
<evidence type="ECO:0000313" key="1">
    <source>
        <dbReference type="EMBL" id="CAF0824831.1"/>
    </source>
</evidence>
<dbReference type="Proteomes" id="UP000663864">
    <property type="component" value="Unassembled WGS sequence"/>
</dbReference>
<dbReference type="EMBL" id="CAJNOT010000078">
    <property type="protein sequence ID" value="CAF0824831.1"/>
    <property type="molecule type" value="Genomic_DNA"/>
</dbReference>
<dbReference type="AlphaFoldDB" id="A0A813UKV7"/>
<dbReference type="EMBL" id="CAJOBD010000944">
    <property type="protein sequence ID" value="CAF3739441.1"/>
    <property type="molecule type" value="Genomic_DNA"/>
</dbReference>